<dbReference type="InterPro" id="IPR036653">
    <property type="entry name" value="CinA-like_C"/>
</dbReference>
<dbReference type="STRING" id="1121432.SAMN02745219_00345"/>
<dbReference type="InterPro" id="IPR008135">
    <property type="entry name" value="Competence-induced_CinA"/>
</dbReference>
<dbReference type="NCBIfam" id="TIGR00200">
    <property type="entry name" value="cinA_nterm"/>
    <property type="match status" value="1"/>
</dbReference>
<evidence type="ECO:0000259" key="3">
    <source>
        <dbReference type="SMART" id="SM00852"/>
    </source>
</evidence>
<dbReference type="Proteomes" id="UP000184529">
    <property type="component" value="Unassembled WGS sequence"/>
</dbReference>
<evidence type="ECO:0000256" key="1">
    <source>
        <dbReference type="HAMAP-Rule" id="MF_00226"/>
    </source>
</evidence>
<proteinExistence type="inferred from homology"/>
<gene>
    <name evidence="1" type="primary">cinA</name>
    <name evidence="4" type="ORF">SAMN02745219_00345</name>
</gene>
<dbReference type="SMART" id="SM00852">
    <property type="entry name" value="MoCF_biosynth"/>
    <property type="match status" value="1"/>
</dbReference>
<name>A0A1M6B8G2_9FIRM</name>
<dbReference type="SUPFAM" id="SSF142433">
    <property type="entry name" value="CinA-like"/>
    <property type="match status" value="1"/>
</dbReference>
<dbReference type="InterPro" id="IPR001453">
    <property type="entry name" value="MoaB/Mog_dom"/>
</dbReference>
<dbReference type="PANTHER" id="PTHR13939:SF0">
    <property type="entry name" value="NMN AMIDOHYDROLASE-LIKE PROTEIN YFAY"/>
    <property type="match status" value="1"/>
</dbReference>
<dbReference type="HAMAP" id="MF_00226_B">
    <property type="entry name" value="CinA_B"/>
    <property type="match status" value="1"/>
</dbReference>
<dbReference type="Gene3D" id="3.40.980.10">
    <property type="entry name" value="MoaB/Mog-like domain"/>
    <property type="match status" value="1"/>
</dbReference>
<dbReference type="EMBL" id="FQZM01000004">
    <property type="protein sequence ID" value="SHI45016.1"/>
    <property type="molecule type" value="Genomic_DNA"/>
</dbReference>
<reference evidence="5" key="1">
    <citation type="submission" date="2016-11" db="EMBL/GenBank/DDBJ databases">
        <authorList>
            <person name="Varghese N."/>
            <person name="Submissions S."/>
        </authorList>
    </citation>
    <scope>NUCLEOTIDE SEQUENCE [LARGE SCALE GENOMIC DNA]</scope>
    <source>
        <strain evidence="5">DSM 16057</strain>
    </source>
</reference>
<dbReference type="NCBIfam" id="TIGR00199">
    <property type="entry name" value="PncC_domain"/>
    <property type="match status" value="1"/>
</dbReference>
<dbReference type="Pfam" id="PF02464">
    <property type="entry name" value="CinA"/>
    <property type="match status" value="1"/>
</dbReference>
<dbReference type="InterPro" id="IPR036425">
    <property type="entry name" value="MoaB/Mog-like_dom_sf"/>
</dbReference>
<dbReference type="Pfam" id="PF18146">
    <property type="entry name" value="CinA_KH"/>
    <property type="match status" value="1"/>
</dbReference>
<feature type="region of interest" description="Disordered" evidence="2">
    <location>
        <begin position="43"/>
        <end position="74"/>
    </location>
</feature>
<dbReference type="AlphaFoldDB" id="A0A1M6B8G2"/>
<evidence type="ECO:0000313" key="4">
    <source>
        <dbReference type="EMBL" id="SHI45016.1"/>
    </source>
</evidence>
<sequence length="489" mass="51648">MLSARSTGVSGDSAASNRVHRIFTRGDKGANLMEGRSPSDLPVLHFSGSGRVSRGPGEKINEGEASRKRKEQGSEQMQAELIFTGTELLLGEVLNTHAQYLGRQMAAYGIEVILHTTVGDNWDRLAEVFEAALKRADLIIITGGLGSTTDDLTKDTVARVLGLPMLLDEPTLQWLREFMARRGASLSESMARQAYFPAGAKVLPNPAGTAPGALLEHQGKVVILLPGPPRELKAMFEASVVPYLASLSNPGMVTRTRLLKVTGISESEVQELIGDLGGQGNPGIAYLAKPGEVHVRISAQAANGAVADQMISGLLEKVRERLAGYLFGMDDDVLEEVVGRLLAQKGLTCALAESCTGGLVAARLTSIPGSSAYFWGSIVAYDNRVKEKVLGVPAETLEVHGAVSRQTAVAMAEGVRSLTGTHLGLSITGIAGPGGGTPAKPVGLTYIALAAADGTSCREFHFPGHRQAVRQGAANAALNMIRLYLLDRP</sequence>
<organism evidence="4 5">
    <name type="scientific">Desulfofundulus thermosubterraneus DSM 16057</name>
    <dbReference type="NCBI Taxonomy" id="1121432"/>
    <lineage>
        <taxon>Bacteria</taxon>
        <taxon>Bacillati</taxon>
        <taxon>Bacillota</taxon>
        <taxon>Clostridia</taxon>
        <taxon>Eubacteriales</taxon>
        <taxon>Peptococcaceae</taxon>
        <taxon>Desulfofundulus</taxon>
    </lineage>
</organism>
<evidence type="ECO:0000256" key="2">
    <source>
        <dbReference type="SAM" id="MobiDB-lite"/>
    </source>
</evidence>
<dbReference type="PANTHER" id="PTHR13939">
    <property type="entry name" value="NICOTINAMIDE-NUCLEOTIDE AMIDOHYDROLASE PNCC"/>
    <property type="match status" value="1"/>
</dbReference>
<dbReference type="Pfam" id="PF00994">
    <property type="entry name" value="MoCF_biosynth"/>
    <property type="match status" value="1"/>
</dbReference>
<accession>A0A1M6B8G2</accession>
<dbReference type="SUPFAM" id="SSF53218">
    <property type="entry name" value="Molybdenum cofactor biosynthesis proteins"/>
    <property type="match status" value="1"/>
</dbReference>
<feature type="domain" description="MoaB/Mog" evidence="3">
    <location>
        <begin position="80"/>
        <end position="247"/>
    </location>
</feature>
<dbReference type="CDD" id="cd00885">
    <property type="entry name" value="cinA"/>
    <property type="match status" value="1"/>
</dbReference>
<evidence type="ECO:0000313" key="5">
    <source>
        <dbReference type="Proteomes" id="UP000184529"/>
    </source>
</evidence>
<dbReference type="InterPro" id="IPR041424">
    <property type="entry name" value="CinA_KH"/>
</dbReference>
<dbReference type="Gene3D" id="3.90.950.20">
    <property type="entry name" value="CinA-like"/>
    <property type="match status" value="1"/>
</dbReference>
<comment type="similarity">
    <text evidence="1">Belongs to the CinA family.</text>
</comment>
<protein>
    <recommendedName>
        <fullName evidence="1">Putative competence-damage inducible protein</fullName>
    </recommendedName>
</protein>
<dbReference type="Gene3D" id="3.30.70.2860">
    <property type="match status" value="1"/>
</dbReference>
<feature type="compositionally biased region" description="Basic and acidic residues" evidence="2">
    <location>
        <begin position="56"/>
        <end position="66"/>
    </location>
</feature>
<dbReference type="InterPro" id="IPR050101">
    <property type="entry name" value="CinA"/>
</dbReference>
<dbReference type="InterPro" id="IPR008136">
    <property type="entry name" value="CinA_C"/>
</dbReference>
<keyword evidence="5" id="KW-1185">Reference proteome</keyword>
<dbReference type="NCBIfam" id="NF001813">
    <property type="entry name" value="PRK00549.1"/>
    <property type="match status" value="1"/>
</dbReference>